<dbReference type="AlphaFoldDB" id="E3LQB3"/>
<proteinExistence type="inferred from homology"/>
<organism evidence="6">
    <name type="scientific">Caenorhabditis remanei</name>
    <name type="common">Caenorhabditis vulgaris</name>
    <dbReference type="NCBI Taxonomy" id="31234"/>
    <lineage>
        <taxon>Eukaryota</taxon>
        <taxon>Metazoa</taxon>
        <taxon>Ecdysozoa</taxon>
        <taxon>Nematoda</taxon>
        <taxon>Chromadorea</taxon>
        <taxon>Rhabditida</taxon>
        <taxon>Rhabditina</taxon>
        <taxon>Rhabditomorpha</taxon>
        <taxon>Rhabditoidea</taxon>
        <taxon>Rhabditidae</taxon>
        <taxon>Peloderinae</taxon>
        <taxon>Caenorhabditis</taxon>
    </lineage>
</organism>
<dbReference type="InterPro" id="IPR029048">
    <property type="entry name" value="HSP70_C_sf"/>
</dbReference>
<evidence type="ECO:0000313" key="6">
    <source>
        <dbReference type="Proteomes" id="UP000008281"/>
    </source>
</evidence>
<dbReference type="Proteomes" id="UP000008281">
    <property type="component" value="Unassembled WGS sequence"/>
</dbReference>
<name>E3LQB3_CAERE</name>
<keyword evidence="2" id="KW-0547">Nucleotide-binding</keyword>
<accession>E3LQB3</accession>
<dbReference type="GO" id="GO:0005524">
    <property type="term" value="F:ATP binding"/>
    <property type="evidence" value="ECO:0007669"/>
    <property type="project" value="UniProtKB-KW"/>
</dbReference>
<keyword evidence="6" id="KW-1185">Reference proteome</keyword>
<evidence type="ECO:0000256" key="2">
    <source>
        <dbReference type="ARBA" id="ARBA00022741"/>
    </source>
</evidence>
<dbReference type="Gene3D" id="1.20.1270.10">
    <property type="match status" value="1"/>
</dbReference>
<evidence type="ECO:0000256" key="3">
    <source>
        <dbReference type="ARBA" id="ARBA00022840"/>
    </source>
</evidence>
<protein>
    <submittedName>
        <fullName evidence="5">Uncharacterized protein</fullName>
    </submittedName>
</protein>
<dbReference type="InterPro" id="IPR013126">
    <property type="entry name" value="Hsp_70_fam"/>
</dbReference>
<dbReference type="InParanoid" id="E3LQB3"/>
<dbReference type="Pfam" id="PF00012">
    <property type="entry name" value="HSP70"/>
    <property type="match status" value="1"/>
</dbReference>
<evidence type="ECO:0000313" key="5">
    <source>
        <dbReference type="EMBL" id="EFP07574.1"/>
    </source>
</evidence>
<feature type="compositionally biased region" description="Basic and acidic residues" evidence="4">
    <location>
        <begin position="143"/>
        <end position="153"/>
    </location>
</feature>
<evidence type="ECO:0000256" key="4">
    <source>
        <dbReference type="SAM" id="MobiDB-lite"/>
    </source>
</evidence>
<gene>
    <name evidence="5" type="ORF">CRE_26406</name>
</gene>
<sequence>MVKDNHKLGNFDLTGIPPAPRGVPQIEVTFEIDVNGILHVSAEDKGTGNQNKITITNDHNRLSPEDIERMINDADKFAADDQAIKEKVESRNELESYAYQMKSQIGDNEKLGGKLSDEDKVSIESAVERAIEWLGNNQDASTEENKEQKKELESVVQPIISKLYSAGGEGGEQAAEEPAEDHGEL</sequence>
<evidence type="ECO:0000256" key="1">
    <source>
        <dbReference type="ARBA" id="ARBA00007381"/>
    </source>
</evidence>
<dbReference type="FunFam" id="1.20.1270.10:FF:000057">
    <property type="entry name" value="Endoplasmic reticulum chaperone BiP homolog"/>
    <property type="match status" value="1"/>
</dbReference>
<dbReference type="SUPFAM" id="SSF100934">
    <property type="entry name" value="Heat shock protein 70kD (HSP70), C-terminal subdomain"/>
    <property type="match status" value="1"/>
</dbReference>
<dbReference type="Gene3D" id="2.60.34.10">
    <property type="entry name" value="Substrate Binding Domain Of DNAk, Chain A, domain 1"/>
    <property type="match status" value="1"/>
</dbReference>
<dbReference type="OrthoDB" id="2401965at2759"/>
<feature type="region of interest" description="Disordered" evidence="4">
    <location>
        <begin position="134"/>
        <end position="153"/>
    </location>
</feature>
<dbReference type="EMBL" id="DS268413">
    <property type="protein sequence ID" value="EFP07574.1"/>
    <property type="molecule type" value="Genomic_DNA"/>
</dbReference>
<dbReference type="InterPro" id="IPR029047">
    <property type="entry name" value="HSP70_peptide-bd_sf"/>
</dbReference>
<dbReference type="OMA" id="VRETESW"/>
<feature type="region of interest" description="Disordered" evidence="4">
    <location>
        <begin position="163"/>
        <end position="185"/>
    </location>
</feature>
<dbReference type="SUPFAM" id="SSF100920">
    <property type="entry name" value="Heat shock protein 70kD (HSP70), peptide-binding domain"/>
    <property type="match status" value="1"/>
</dbReference>
<dbReference type="PANTHER" id="PTHR19375">
    <property type="entry name" value="HEAT SHOCK PROTEIN 70KDA"/>
    <property type="match status" value="1"/>
</dbReference>
<comment type="similarity">
    <text evidence="1">Belongs to the heat shock protein 70 family.</text>
</comment>
<reference evidence="5" key="1">
    <citation type="submission" date="2007-07" db="EMBL/GenBank/DDBJ databases">
        <title>PCAP assembly of the Caenorhabditis remanei genome.</title>
        <authorList>
            <consortium name="The Caenorhabditis remanei Sequencing Consortium"/>
            <person name="Wilson R.K."/>
        </authorList>
    </citation>
    <scope>NUCLEOTIDE SEQUENCE [LARGE SCALE GENOMIC DNA]</scope>
    <source>
        <strain evidence="5">PB4641</strain>
    </source>
</reference>
<dbReference type="STRING" id="31234.E3LQB3"/>
<dbReference type="HOGENOM" id="CLU_005965_10_0_1"/>
<dbReference type="GO" id="GO:0140662">
    <property type="term" value="F:ATP-dependent protein folding chaperone"/>
    <property type="evidence" value="ECO:0007669"/>
    <property type="project" value="InterPro"/>
</dbReference>
<dbReference type="eggNOG" id="KOG0100">
    <property type="taxonomic scope" value="Eukaryota"/>
</dbReference>
<keyword evidence="3" id="KW-0067">ATP-binding</keyword>